<evidence type="ECO:0000256" key="1">
    <source>
        <dbReference type="SAM" id="MobiDB-lite"/>
    </source>
</evidence>
<sequence>MSCGGAGRRGRTEAAPVRGRCQPGLAAHQGAQIARRAQAALPGDDVEAGLAAFDQPAGEGEPFAGEPGQRGGVRLGAEAASR</sequence>
<dbReference type="Proteomes" id="UP000654471">
    <property type="component" value="Unassembled WGS sequence"/>
</dbReference>
<feature type="region of interest" description="Disordered" evidence="1">
    <location>
        <begin position="36"/>
        <end position="82"/>
    </location>
</feature>
<reference evidence="3" key="1">
    <citation type="journal article" date="2019" name="Int. J. Syst. Evol. Microbiol.">
        <title>The Global Catalogue of Microorganisms (GCM) 10K type strain sequencing project: providing services to taxonomists for standard genome sequencing and annotation.</title>
        <authorList>
            <consortium name="The Broad Institute Genomics Platform"/>
            <consortium name="The Broad Institute Genome Sequencing Center for Infectious Disease"/>
            <person name="Wu L."/>
            <person name="Ma J."/>
        </authorList>
    </citation>
    <scope>NUCLEOTIDE SEQUENCE [LARGE SCALE GENOMIC DNA]</scope>
    <source>
        <strain evidence="3">JCM 3399</strain>
    </source>
</reference>
<feature type="compositionally biased region" description="Low complexity" evidence="1">
    <location>
        <begin position="56"/>
        <end position="67"/>
    </location>
</feature>
<keyword evidence="3" id="KW-1185">Reference proteome</keyword>
<proteinExistence type="predicted"/>
<evidence type="ECO:0000313" key="2">
    <source>
        <dbReference type="EMBL" id="GGU59610.1"/>
    </source>
</evidence>
<name>A0ABQ2V0Q0_9ACTN</name>
<dbReference type="EMBL" id="BMRP01000007">
    <property type="protein sequence ID" value="GGU59610.1"/>
    <property type="molecule type" value="Genomic_DNA"/>
</dbReference>
<evidence type="ECO:0000313" key="3">
    <source>
        <dbReference type="Proteomes" id="UP000654471"/>
    </source>
</evidence>
<organism evidence="2 3">
    <name type="scientific">Streptomyces albospinus</name>
    <dbReference type="NCBI Taxonomy" id="285515"/>
    <lineage>
        <taxon>Bacteria</taxon>
        <taxon>Bacillati</taxon>
        <taxon>Actinomycetota</taxon>
        <taxon>Actinomycetes</taxon>
        <taxon>Kitasatosporales</taxon>
        <taxon>Streptomycetaceae</taxon>
        <taxon>Streptomyces</taxon>
    </lineage>
</organism>
<comment type="caution">
    <text evidence="2">The sequence shown here is derived from an EMBL/GenBank/DDBJ whole genome shotgun (WGS) entry which is preliminary data.</text>
</comment>
<feature type="region of interest" description="Disordered" evidence="1">
    <location>
        <begin position="1"/>
        <end position="23"/>
    </location>
</feature>
<accession>A0ABQ2V0Q0</accession>
<protein>
    <submittedName>
        <fullName evidence="2">Uncharacterized protein</fullName>
    </submittedName>
</protein>
<gene>
    <name evidence="2" type="ORF">GCM10010211_25690</name>
</gene>